<evidence type="ECO:0000259" key="6">
    <source>
        <dbReference type="PROSITE" id="PS50021"/>
    </source>
</evidence>
<evidence type="ECO:0000313" key="8">
    <source>
        <dbReference type="EMBL" id="KAK2710459.1"/>
    </source>
</evidence>
<dbReference type="PROSITE" id="PS50021">
    <property type="entry name" value="CH"/>
    <property type="match status" value="1"/>
</dbReference>
<dbReference type="SUPFAM" id="SSF47576">
    <property type="entry name" value="Calponin-homology domain, CH-domain"/>
    <property type="match status" value="1"/>
</dbReference>
<feature type="compositionally biased region" description="Polar residues" evidence="5">
    <location>
        <begin position="597"/>
        <end position="607"/>
    </location>
</feature>
<evidence type="ECO:0008006" key="10">
    <source>
        <dbReference type="Google" id="ProtNLM"/>
    </source>
</evidence>
<feature type="compositionally biased region" description="Basic and acidic residues" evidence="5">
    <location>
        <begin position="509"/>
        <end position="520"/>
    </location>
</feature>
<feature type="compositionally biased region" description="Polar residues" evidence="5">
    <location>
        <begin position="539"/>
        <end position="555"/>
    </location>
</feature>
<dbReference type="SMART" id="SM00033">
    <property type="entry name" value="CH"/>
    <property type="match status" value="1"/>
</dbReference>
<dbReference type="GO" id="GO:0005884">
    <property type="term" value="C:actin filament"/>
    <property type="evidence" value="ECO:0007669"/>
    <property type="project" value="TreeGrafter"/>
</dbReference>
<feature type="domain" description="GAR" evidence="7">
    <location>
        <begin position="211"/>
        <end position="283"/>
    </location>
</feature>
<reference evidence="8" key="1">
    <citation type="submission" date="2023-07" db="EMBL/GenBank/DDBJ databases">
        <title>Chromosome-level genome assembly of Artemia franciscana.</title>
        <authorList>
            <person name="Jo E."/>
        </authorList>
    </citation>
    <scope>NUCLEOTIDE SEQUENCE</scope>
    <source>
        <tissue evidence="8">Whole body</tissue>
    </source>
</reference>
<dbReference type="Pfam" id="PF00307">
    <property type="entry name" value="CH"/>
    <property type="match status" value="1"/>
</dbReference>
<dbReference type="EMBL" id="JAVRJZ010000016">
    <property type="protein sequence ID" value="KAK2710459.1"/>
    <property type="molecule type" value="Genomic_DNA"/>
</dbReference>
<organism evidence="8 9">
    <name type="scientific">Artemia franciscana</name>
    <name type="common">Brine shrimp</name>
    <name type="synonym">Artemia sanfranciscana</name>
    <dbReference type="NCBI Taxonomy" id="6661"/>
    <lineage>
        <taxon>Eukaryota</taxon>
        <taxon>Metazoa</taxon>
        <taxon>Ecdysozoa</taxon>
        <taxon>Arthropoda</taxon>
        <taxon>Crustacea</taxon>
        <taxon>Branchiopoda</taxon>
        <taxon>Anostraca</taxon>
        <taxon>Artemiidae</taxon>
        <taxon>Artemia</taxon>
    </lineage>
</organism>
<evidence type="ECO:0000256" key="3">
    <source>
        <dbReference type="ARBA" id="ARBA00023212"/>
    </source>
</evidence>
<dbReference type="GO" id="GO:0001725">
    <property type="term" value="C:stress fiber"/>
    <property type="evidence" value="ECO:0007669"/>
    <property type="project" value="TreeGrafter"/>
</dbReference>
<dbReference type="AlphaFoldDB" id="A0AA88L260"/>
<feature type="compositionally biased region" description="Low complexity" evidence="5">
    <location>
        <begin position="313"/>
        <end position="339"/>
    </location>
</feature>
<dbReference type="GO" id="GO:0051764">
    <property type="term" value="P:actin crosslink formation"/>
    <property type="evidence" value="ECO:0007669"/>
    <property type="project" value="TreeGrafter"/>
</dbReference>
<dbReference type="GO" id="GO:0008093">
    <property type="term" value="F:cytoskeletal anchor activity"/>
    <property type="evidence" value="ECO:0007669"/>
    <property type="project" value="TreeGrafter"/>
</dbReference>
<dbReference type="InterPro" id="IPR036534">
    <property type="entry name" value="GAR_dom_sf"/>
</dbReference>
<keyword evidence="2" id="KW-0963">Cytoplasm</keyword>
<keyword evidence="3" id="KW-0206">Cytoskeleton</keyword>
<dbReference type="GO" id="GO:0008017">
    <property type="term" value="F:microtubule binding"/>
    <property type="evidence" value="ECO:0007669"/>
    <property type="project" value="InterPro"/>
</dbReference>
<comment type="caution">
    <text evidence="8">The sequence shown here is derived from an EMBL/GenBank/DDBJ whole genome shotgun (WGS) entry which is preliminary data.</text>
</comment>
<dbReference type="InterPro" id="IPR036872">
    <property type="entry name" value="CH_dom_sf"/>
</dbReference>
<proteinExistence type="inferred from homology"/>
<dbReference type="Proteomes" id="UP001187531">
    <property type="component" value="Unassembled WGS sequence"/>
</dbReference>
<evidence type="ECO:0000259" key="7">
    <source>
        <dbReference type="PROSITE" id="PS51460"/>
    </source>
</evidence>
<dbReference type="CDD" id="cd21268">
    <property type="entry name" value="CH_GAS2L1_2"/>
    <property type="match status" value="1"/>
</dbReference>
<evidence type="ECO:0000256" key="2">
    <source>
        <dbReference type="ARBA" id="ARBA00022490"/>
    </source>
</evidence>
<dbReference type="Gene3D" id="3.30.920.20">
    <property type="entry name" value="Gas2-like domain"/>
    <property type="match status" value="1"/>
</dbReference>
<feature type="compositionally biased region" description="Polar residues" evidence="5">
    <location>
        <begin position="438"/>
        <end position="456"/>
    </location>
</feature>
<dbReference type="PANTHER" id="PTHR46756:SF18">
    <property type="entry name" value="GAS2-LIKE PROTEIN PICKLED EGGS"/>
    <property type="match status" value="1"/>
</dbReference>
<dbReference type="InterPro" id="IPR001715">
    <property type="entry name" value="CH_dom"/>
</dbReference>
<dbReference type="Pfam" id="PF02187">
    <property type="entry name" value="GAS2"/>
    <property type="match status" value="1"/>
</dbReference>
<feature type="compositionally biased region" description="Polar residues" evidence="5">
    <location>
        <begin position="567"/>
        <end position="576"/>
    </location>
</feature>
<evidence type="ECO:0000256" key="5">
    <source>
        <dbReference type="SAM" id="MobiDB-lite"/>
    </source>
</evidence>
<dbReference type="GO" id="GO:0001578">
    <property type="term" value="P:microtubule bundle formation"/>
    <property type="evidence" value="ECO:0007669"/>
    <property type="project" value="TreeGrafter"/>
</dbReference>
<feature type="compositionally biased region" description="Polar residues" evidence="5">
    <location>
        <begin position="684"/>
        <end position="695"/>
    </location>
</feature>
<accession>A0AA88L260</accession>
<dbReference type="PROSITE" id="PS51460">
    <property type="entry name" value="GAR"/>
    <property type="match status" value="1"/>
</dbReference>
<feature type="compositionally biased region" description="Basic and acidic residues" evidence="5">
    <location>
        <begin position="468"/>
        <end position="482"/>
    </location>
</feature>
<evidence type="ECO:0000313" key="9">
    <source>
        <dbReference type="Proteomes" id="UP001187531"/>
    </source>
</evidence>
<evidence type="ECO:0000256" key="1">
    <source>
        <dbReference type="ARBA" id="ARBA00004245"/>
    </source>
</evidence>
<feature type="compositionally biased region" description="Basic and acidic residues" evidence="5">
    <location>
        <begin position="557"/>
        <end position="566"/>
    </location>
</feature>
<dbReference type="GO" id="GO:1904825">
    <property type="term" value="P:protein localization to microtubule plus-end"/>
    <property type="evidence" value="ECO:0007669"/>
    <property type="project" value="TreeGrafter"/>
</dbReference>
<dbReference type="GO" id="GO:0035371">
    <property type="term" value="C:microtubule plus-end"/>
    <property type="evidence" value="ECO:0007669"/>
    <property type="project" value="TreeGrafter"/>
</dbReference>
<dbReference type="PANTHER" id="PTHR46756">
    <property type="entry name" value="TRANSGELIN"/>
    <property type="match status" value="1"/>
</dbReference>
<comment type="subcellular location">
    <subcellularLocation>
        <location evidence="1">Cytoplasm</location>
        <location evidence="1">Cytoskeleton</location>
    </subcellularLocation>
</comment>
<name>A0AA88L260_ARTSF</name>
<feature type="compositionally biased region" description="Polar residues" evidence="5">
    <location>
        <begin position="381"/>
        <end position="392"/>
    </location>
</feature>
<dbReference type="GO" id="GO:0031110">
    <property type="term" value="P:regulation of microtubule polymerization or depolymerization"/>
    <property type="evidence" value="ECO:0007669"/>
    <property type="project" value="TreeGrafter"/>
</dbReference>
<protein>
    <recommendedName>
        <fullName evidence="10">GAS2-like protein pickled eggs</fullName>
    </recommendedName>
</protein>
<evidence type="ECO:0000256" key="4">
    <source>
        <dbReference type="ARBA" id="ARBA00038441"/>
    </source>
</evidence>
<feature type="compositionally biased region" description="Low complexity" evidence="5">
    <location>
        <begin position="672"/>
        <end position="683"/>
    </location>
</feature>
<dbReference type="GO" id="GO:0005737">
    <property type="term" value="C:cytoplasm"/>
    <property type="evidence" value="ECO:0007669"/>
    <property type="project" value="TreeGrafter"/>
</dbReference>
<gene>
    <name evidence="8" type="ORF">QYM36_011850</name>
</gene>
<comment type="similarity">
    <text evidence="4">Belongs to the GAS2 family.</text>
</comment>
<dbReference type="Gene3D" id="1.10.418.10">
    <property type="entry name" value="Calponin-like domain"/>
    <property type="match status" value="1"/>
</dbReference>
<feature type="compositionally biased region" description="Polar residues" evidence="5">
    <location>
        <begin position="357"/>
        <end position="368"/>
    </location>
</feature>
<keyword evidence="9" id="KW-1185">Reference proteome</keyword>
<dbReference type="GO" id="GO:0051015">
    <property type="term" value="F:actin filament binding"/>
    <property type="evidence" value="ECO:0007669"/>
    <property type="project" value="TreeGrafter"/>
</dbReference>
<dbReference type="SUPFAM" id="SSF143575">
    <property type="entry name" value="GAS2 domain-like"/>
    <property type="match status" value="1"/>
</dbReference>
<feature type="region of interest" description="Disordered" evidence="5">
    <location>
        <begin position="644"/>
        <end position="745"/>
    </location>
</feature>
<dbReference type="InterPro" id="IPR003108">
    <property type="entry name" value="GAR_dom"/>
</dbReference>
<feature type="region of interest" description="Disordered" evidence="5">
    <location>
        <begin position="303"/>
        <end position="614"/>
    </location>
</feature>
<dbReference type="SMART" id="SM00243">
    <property type="entry name" value="GAS2"/>
    <property type="match status" value="1"/>
</dbReference>
<feature type="domain" description="Calponin-homology (CH)" evidence="6">
    <location>
        <begin position="35"/>
        <end position="165"/>
    </location>
</feature>
<feature type="compositionally biased region" description="Basic and acidic residues" evidence="5">
    <location>
        <begin position="417"/>
        <end position="437"/>
    </location>
</feature>
<sequence>MAQIEEIEIDDQLQPVLLLEPRPFRPFKSSEEYLWAMREDLADWLDRLYPEIGITVDNFFEVLETGAILCEHANNVRRFAEKYTLRREQRRFSASSAMLSDTDIAYRKYVPPGSFFARDNIHNFILFCRSLGIYECLLFETDDLVLRKNEKNVIFCLLEVARRGAKYGMPAPMLVQFEREIDREIAQDEGHELDDDFDDIEYGPIPQIITNDLRSLDEMVKDLVEKCSCATQFPMIRVAEGKYRIGDTKLLIYVRILRNHVMVRVGGGWDTLSHYLEKHDPCRCRSGHRQAIGSKLIIKQNNSTPQMQVTYERATSPASSRRSSTASTGSTLSSRKSSLANEVKKYSVHVRTPSPNPMNRCQSPNSLYRNGRNGPFRSDRNPTAQHYTSNGYDSLESYDSGVGGNRSSDTSSDVSDEGYKNTERKGKDTTDESDRPESSMTHASTDSSGLSSNEPTSPRHVAPPTNWKKIERSDSAIGDDLKRKSRIPKYTSQRVKEEMKKYGIGRSSSAHEVDGLERTFSRSQVGRGGSFRMPKKPEVSNSSRNRTLSGQTWSGRKSGERSRITEDTFSYSTNTSPKHRAPRATSASPHPQRRTTKSVPTTPTGGNFKSPILRDLNNIDLEDDQIILKKMEEIINAYKLITERNSTPSEKLSRTCDGRPPVPRSRADSISKSRARSSSVSQSETLPRCSSSRGNSPKLAQPSCKENQNSPRPRRHSIQDEATPLFRRESGLTPSKIPIPVFRLE</sequence>